<evidence type="ECO:0000256" key="1">
    <source>
        <dbReference type="SAM" id="MobiDB-lite"/>
    </source>
</evidence>
<keyword evidence="3" id="KW-1185">Reference proteome</keyword>
<feature type="compositionally biased region" description="Basic and acidic residues" evidence="1">
    <location>
        <begin position="260"/>
        <end position="274"/>
    </location>
</feature>
<dbReference type="Pfam" id="PF12118">
    <property type="entry name" value="SprA-related"/>
    <property type="match status" value="1"/>
</dbReference>
<gene>
    <name evidence="2" type="ORF">GGD89_000968</name>
</gene>
<feature type="region of interest" description="Disordered" evidence="1">
    <location>
        <begin position="91"/>
        <end position="146"/>
    </location>
</feature>
<feature type="compositionally biased region" description="Gly residues" evidence="1">
    <location>
        <begin position="365"/>
        <end position="380"/>
    </location>
</feature>
<sequence>MLIAPLDVQTTYVVRERGPAGVNPASLRSGRDPGQGDLAAVRRAASATLSQTTGRGVEIAGRSPSLSTGIIGTLGEIGGASLNRLDPLTGEPIEVDPLTGEPMPADPLSALLSGDQAGGGAGTASDTGDGAGGDGGATAVGSPTDLTPEELAEVRRLQAIDRQVRAHEAAHKAAGAGVTGPATFTYVTGPDGRQYAVAGEVAITVNASPANPEQAVEQLEQVKRAALAPADPSPADRAAAAAADAALTQAEAEVRVQNRAEARDQAQRRAERQGAEAAAGLTESPPPLFGAPETSVLGEIVSAGAAQAFATNPVATAPDGGRPGSNGPGSGDRGANGPNPSGADSAGAVGGPTTGRVAPAVSGDAGAGRGDADGSAGGTVGSTESLGDAIASLTGGDDARRAVEDPAIAVSSPFAAAAAAYGQAGSLIGGAPTPFGDPAGVIEPRTVFSLVA</sequence>
<evidence type="ECO:0000313" key="2">
    <source>
        <dbReference type="EMBL" id="MBB4265350.1"/>
    </source>
</evidence>
<evidence type="ECO:0000313" key="3">
    <source>
        <dbReference type="Proteomes" id="UP000554286"/>
    </source>
</evidence>
<feature type="region of interest" description="Disordered" evidence="1">
    <location>
        <begin position="311"/>
        <end position="383"/>
    </location>
</feature>
<dbReference type="AlphaFoldDB" id="A0A7W6RBG2"/>
<feature type="compositionally biased region" description="Gly residues" evidence="1">
    <location>
        <begin position="321"/>
        <end position="334"/>
    </location>
</feature>
<protein>
    <recommendedName>
        <fullName evidence="4">SprA family protein</fullName>
    </recommendedName>
</protein>
<accession>A0A7W6RBG2</accession>
<organism evidence="2 3">
    <name type="scientific">Roseospira visakhapatnamensis</name>
    <dbReference type="NCBI Taxonomy" id="390880"/>
    <lineage>
        <taxon>Bacteria</taxon>
        <taxon>Pseudomonadati</taxon>
        <taxon>Pseudomonadota</taxon>
        <taxon>Alphaproteobacteria</taxon>
        <taxon>Rhodospirillales</taxon>
        <taxon>Rhodospirillaceae</taxon>
        <taxon>Roseospira</taxon>
    </lineage>
</organism>
<feature type="region of interest" description="Disordered" evidence="1">
    <location>
        <begin position="260"/>
        <end position="293"/>
    </location>
</feature>
<dbReference type="Proteomes" id="UP000554286">
    <property type="component" value="Unassembled WGS sequence"/>
</dbReference>
<dbReference type="InterPro" id="IPR021973">
    <property type="entry name" value="SprA-related"/>
</dbReference>
<reference evidence="2 3" key="1">
    <citation type="submission" date="2020-08" db="EMBL/GenBank/DDBJ databases">
        <title>Genome sequencing of Purple Non-Sulfur Bacteria from various extreme environments.</title>
        <authorList>
            <person name="Mayer M."/>
        </authorList>
    </citation>
    <scope>NUCLEOTIDE SEQUENCE [LARGE SCALE GENOMIC DNA]</scope>
    <source>
        <strain evidence="2 3">JA131</strain>
    </source>
</reference>
<name>A0A7W6RBG2_9PROT</name>
<comment type="caution">
    <text evidence="2">The sequence shown here is derived from an EMBL/GenBank/DDBJ whole genome shotgun (WGS) entry which is preliminary data.</text>
</comment>
<proteinExistence type="predicted"/>
<dbReference type="RefSeq" id="WP_184042972.1">
    <property type="nucleotide sequence ID" value="NZ_JACIGK010000005.1"/>
</dbReference>
<evidence type="ECO:0008006" key="4">
    <source>
        <dbReference type="Google" id="ProtNLM"/>
    </source>
</evidence>
<dbReference type="EMBL" id="JACIGK010000005">
    <property type="protein sequence ID" value="MBB4265350.1"/>
    <property type="molecule type" value="Genomic_DNA"/>
</dbReference>
<feature type="compositionally biased region" description="Gly residues" evidence="1">
    <location>
        <begin position="129"/>
        <end position="138"/>
    </location>
</feature>